<dbReference type="GO" id="GO:0002143">
    <property type="term" value="P:tRNA wobble position uridine thiolation"/>
    <property type="evidence" value="ECO:0007669"/>
    <property type="project" value="TreeGrafter"/>
</dbReference>
<comment type="subcellular location">
    <subcellularLocation>
        <location evidence="1">Cytoplasm</location>
    </subcellularLocation>
</comment>
<dbReference type="InterPro" id="IPR003787">
    <property type="entry name" value="Sulphur_relay_DsrE/F-like"/>
</dbReference>
<evidence type="ECO:0000313" key="6">
    <source>
        <dbReference type="Proteomes" id="UP001156870"/>
    </source>
</evidence>
<dbReference type="NCBIfam" id="TIGR03012">
    <property type="entry name" value="sulf_tusD_dsrE"/>
    <property type="match status" value="1"/>
</dbReference>
<dbReference type="Proteomes" id="UP001156870">
    <property type="component" value="Unassembled WGS sequence"/>
</dbReference>
<organism evidence="5 6">
    <name type="scientific">Marinibactrum halimedae</name>
    <dbReference type="NCBI Taxonomy" id="1444977"/>
    <lineage>
        <taxon>Bacteria</taxon>
        <taxon>Pseudomonadati</taxon>
        <taxon>Pseudomonadota</taxon>
        <taxon>Gammaproteobacteria</taxon>
        <taxon>Cellvibrionales</taxon>
        <taxon>Cellvibrionaceae</taxon>
        <taxon>Marinibactrum</taxon>
    </lineage>
</organism>
<dbReference type="Pfam" id="PF02635">
    <property type="entry name" value="DsrE"/>
    <property type="match status" value="1"/>
</dbReference>
<name>A0AA37T3T4_9GAMM</name>
<dbReference type="RefSeq" id="WP_232594708.1">
    <property type="nucleotide sequence ID" value="NZ_BSPD01000054.1"/>
</dbReference>
<keyword evidence="6" id="KW-1185">Reference proteome</keyword>
<dbReference type="PANTHER" id="PTHR34874:SF3">
    <property type="entry name" value="SULFURTRANSFERASE TUSD"/>
    <property type="match status" value="1"/>
</dbReference>
<dbReference type="PANTHER" id="PTHR34874">
    <property type="entry name" value="PROTEIN YCHN"/>
    <property type="match status" value="1"/>
</dbReference>
<accession>A0AA37T3T4</accession>
<dbReference type="AlphaFoldDB" id="A0AA37T3T4"/>
<dbReference type="GO" id="GO:1990228">
    <property type="term" value="C:sulfurtransferase complex"/>
    <property type="evidence" value="ECO:0007669"/>
    <property type="project" value="TreeGrafter"/>
</dbReference>
<dbReference type="InterPro" id="IPR027396">
    <property type="entry name" value="DsrEFH-like"/>
</dbReference>
<sequence>MNIALAIYSPPLSETSLRAIRFAKAALNNGHSIHRVFFYHEGVLHGSHLNTALKGEIPATDEWRNLQQSHGIELIVCIASAIKRGVINEQEANRYGKSTHNLADGYELSGLGQLLESAVSAERIVTFGP</sequence>
<comment type="similarity">
    <text evidence="2">Belongs to the DsrE/TusD family.</text>
</comment>
<dbReference type="EMBL" id="BSPD01000054">
    <property type="protein sequence ID" value="GLS26519.1"/>
    <property type="molecule type" value="Genomic_DNA"/>
</dbReference>
<dbReference type="NCBIfam" id="NF001237">
    <property type="entry name" value="PRK00207.1"/>
    <property type="match status" value="1"/>
</dbReference>
<dbReference type="Gene3D" id="3.40.1260.10">
    <property type="entry name" value="DsrEFH-like"/>
    <property type="match status" value="1"/>
</dbReference>
<evidence type="ECO:0000256" key="2">
    <source>
        <dbReference type="ARBA" id="ARBA00007067"/>
    </source>
</evidence>
<reference evidence="5 6" key="1">
    <citation type="journal article" date="2014" name="Int. J. Syst. Evol. Microbiol.">
        <title>Complete genome sequence of Corynebacterium casei LMG S-19264T (=DSM 44701T), isolated from a smear-ripened cheese.</title>
        <authorList>
            <consortium name="US DOE Joint Genome Institute (JGI-PGF)"/>
            <person name="Walter F."/>
            <person name="Albersmeier A."/>
            <person name="Kalinowski J."/>
            <person name="Ruckert C."/>
        </authorList>
    </citation>
    <scope>NUCLEOTIDE SEQUENCE [LARGE SCALE GENOMIC DNA]</scope>
    <source>
        <strain evidence="5 6">NBRC 110095</strain>
    </source>
</reference>
<dbReference type="SUPFAM" id="SSF75169">
    <property type="entry name" value="DsrEFH-like"/>
    <property type="match status" value="1"/>
</dbReference>
<dbReference type="InterPro" id="IPR017463">
    <property type="entry name" value="Sulphur_relay_TusD/DsrE"/>
</dbReference>
<evidence type="ECO:0000313" key="5">
    <source>
        <dbReference type="EMBL" id="GLS26519.1"/>
    </source>
</evidence>
<keyword evidence="3" id="KW-0963">Cytoplasm</keyword>
<evidence type="ECO:0000256" key="4">
    <source>
        <dbReference type="ARBA" id="ARBA00022679"/>
    </source>
</evidence>
<dbReference type="GO" id="GO:0097163">
    <property type="term" value="F:sulfur carrier activity"/>
    <property type="evidence" value="ECO:0007669"/>
    <property type="project" value="TreeGrafter"/>
</dbReference>
<dbReference type="GO" id="GO:0016783">
    <property type="term" value="F:sulfurtransferase activity"/>
    <property type="evidence" value="ECO:0007669"/>
    <property type="project" value="InterPro"/>
</dbReference>
<evidence type="ECO:0000256" key="1">
    <source>
        <dbReference type="ARBA" id="ARBA00004496"/>
    </source>
</evidence>
<evidence type="ECO:0000256" key="3">
    <source>
        <dbReference type="ARBA" id="ARBA00022490"/>
    </source>
</evidence>
<protein>
    <submittedName>
        <fullName evidence="5">Sulfurtransferase TusD</fullName>
    </submittedName>
</protein>
<gene>
    <name evidence="5" type="primary">tusD</name>
    <name evidence="5" type="ORF">GCM10007877_22350</name>
</gene>
<proteinExistence type="inferred from homology"/>
<keyword evidence="4" id="KW-0808">Transferase</keyword>
<comment type="caution">
    <text evidence="5">The sequence shown here is derived from an EMBL/GenBank/DDBJ whole genome shotgun (WGS) entry which is preliminary data.</text>
</comment>